<feature type="non-terminal residue" evidence="2">
    <location>
        <position position="1"/>
    </location>
</feature>
<dbReference type="EMBL" id="JAMKFB020000020">
    <property type="protein sequence ID" value="KAL0165425.1"/>
    <property type="molecule type" value="Genomic_DNA"/>
</dbReference>
<accession>A0ABD0NUB5</accession>
<dbReference type="Proteomes" id="UP001529510">
    <property type="component" value="Unassembled WGS sequence"/>
</dbReference>
<dbReference type="InterPro" id="IPR001180">
    <property type="entry name" value="CNH_dom"/>
</dbReference>
<evidence type="ECO:0000313" key="2">
    <source>
        <dbReference type="EMBL" id="KAL0165425.1"/>
    </source>
</evidence>
<evidence type="ECO:0000259" key="1">
    <source>
        <dbReference type="PROSITE" id="PS50219"/>
    </source>
</evidence>
<name>A0ABD0NUB5_CIRMR</name>
<proteinExistence type="predicted"/>
<dbReference type="Pfam" id="PF00780">
    <property type="entry name" value="CNH"/>
    <property type="match status" value="1"/>
</dbReference>
<feature type="domain" description="CNH" evidence="1">
    <location>
        <begin position="1"/>
        <end position="179"/>
    </location>
</feature>
<feature type="non-terminal residue" evidence="2">
    <location>
        <position position="179"/>
    </location>
</feature>
<comment type="caution">
    <text evidence="2">The sequence shown here is derived from an EMBL/GenBank/DDBJ whole genome shotgun (WGS) entry which is preliminary data.</text>
</comment>
<dbReference type="PROSITE" id="PS50219">
    <property type="entry name" value="CNH"/>
    <property type="match status" value="1"/>
</dbReference>
<gene>
    <name evidence="2" type="ORF">M9458_041178</name>
</gene>
<organism evidence="2 3">
    <name type="scientific">Cirrhinus mrigala</name>
    <name type="common">Mrigala</name>
    <dbReference type="NCBI Taxonomy" id="683832"/>
    <lineage>
        <taxon>Eukaryota</taxon>
        <taxon>Metazoa</taxon>
        <taxon>Chordata</taxon>
        <taxon>Craniata</taxon>
        <taxon>Vertebrata</taxon>
        <taxon>Euteleostomi</taxon>
        <taxon>Actinopterygii</taxon>
        <taxon>Neopterygii</taxon>
        <taxon>Teleostei</taxon>
        <taxon>Ostariophysi</taxon>
        <taxon>Cypriniformes</taxon>
        <taxon>Cyprinidae</taxon>
        <taxon>Labeoninae</taxon>
        <taxon>Labeonini</taxon>
        <taxon>Cirrhinus</taxon>
    </lineage>
</organism>
<reference evidence="2 3" key="1">
    <citation type="submission" date="2024-05" db="EMBL/GenBank/DDBJ databases">
        <title>Genome sequencing and assembly of Indian major carp, Cirrhinus mrigala (Hamilton, 1822).</title>
        <authorList>
            <person name="Mohindra V."/>
            <person name="Chowdhury L.M."/>
            <person name="Lal K."/>
            <person name="Jena J.K."/>
        </authorList>
    </citation>
    <scope>NUCLEOTIDE SEQUENCE [LARGE SCALE GENOMIC DNA]</scope>
    <source>
        <strain evidence="2">CM1030</strain>
        <tissue evidence="2">Blood</tissue>
    </source>
</reference>
<sequence>IVRVGDVKKVHHIELMPTEHLMAVISGRNRQVCLVPMAGLDGREVDKNKVADTKNCQALVTCFCLAIKRQISCYEINKSKSRYCHLVDIQAPGIVQWMTLFGQQLCVGYQSGFMRYSLHGDTPPVSLLHPDDPTLAFIKADNLDALCAVEISNKELLLCFSKIAVYVDTHGRRSRQQEL</sequence>
<evidence type="ECO:0000313" key="3">
    <source>
        <dbReference type="Proteomes" id="UP001529510"/>
    </source>
</evidence>
<protein>
    <recommendedName>
        <fullName evidence="1">CNH domain-containing protein</fullName>
    </recommendedName>
</protein>
<dbReference type="AlphaFoldDB" id="A0ABD0NUB5"/>
<keyword evidence="3" id="KW-1185">Reference proteome</keyword>